<feature type="transmembrane region" description="Helical" evidence="1">
    <location>
        <begin position="43"/>
        <end position="64"/>
    </location>
</feature>
<dbReference type="GO" id="GO:0005886">
    <property type="term" value="C:plasma membrane"/>
    <property type="evidence" value="ECO:0007669"/>
    <property type="project" value="InterPro"/>
</dbReference>
<dbReference type="Pfam" id="PF09515">
    <property type="entry name" value="Thia_YuaJ"/>
    <property type="match status" value="1"/>
</dbReference>
<dbReference type="Proteomes" id="UP000824025">
    <property type="component" value="Unassembled WGS sequence"/>
</dbReference>
<dbReference type="EMBL" id="DXCF01000021">
    <property type="protein sequence ID" value="HIZ09630.1"/>
    <property type="molecule type" value="Genomic_DNA"/>
</dbReference>
<evidence type="ECO:0000313" key="2">
    <source>
        <dbReference type="EMBL" id="HIZ09630.1"/>
    </source>
</evidence>
<protein>
    <submittedName>
        <fullName evidence="2">Energy-coupled thiamine transporter ThiT</fullName>
    </submittedName>
</protein>
<feature type="transmembrane region" description="Helical" evidence="1">
    <location>
        <begin position="186"/>
        <end position="205"/>
    </location>
</feature>
<dbReference type="NCBIfam" id="TIGR02357">
    <property type="entry name" value="ECF_ThiT_YuaJ"/>
    <property type="match status" value="1"/>
</dbReference>
<feature type="transmembrane region" description="Helical" evidence="1">
    <location>
        <begin position="289"/>
        <end position="305"/>
    </location>
</feature>
<feature type="transmembrane region" description="Helical" evidence="1">
    <location>
        <begin position="352"/>
        <end position="377"/>
    </location>
</feature>
<feature type="transmembrane region" description="Helical" evidence="1">
    <location>
        <begin position="217"/>
        <end position="235"/>
    </location>
</feature>
<feature type="transmembrane region" description="Helical" evidence="1">
    <location>
        <begin position="143"/>
        <end position="166"/>
    </location>
</feature>
<proteinExistence type="predicted"/>
<dbReference type="GO" id="GO:0015234">
    <property type="term" value="F:thiamine transmembrane transporter activity"/>
    <property type="evidence" value="ECO:0007669"/>
    <property type="project" value="InterPro"/>
</dbReference>
<dbReference type="Gene3D" id="1.10.1760.20">
    <property type="match status" value="1"/>
</dbReference>
<keyword evidence="1" id="KW-0812">Transmembrane</keyword>
<comment type="caution">
    <text evidence="2">The sequence shown here is derived from an EMBL/GenBank/DDBJ whole genome shotgun (WGS) entry which is preliminary data.</text>
</comment>
<evidence type="ECO:0000313" key="3">
    <source>
        <dbReference type="Proteomes" id="UP000824025"/>
    </source>
</evidence>
<evidence type="ECO:0000256" key="1">
    <source>
        <dbReference type="SAM" id="Phobius"/>
    </source>
</evidence>
<keyword evidence="1" id="KW-1133">Transmembrane helix</keyword>
<organism evidence="2 3">
    <name type="scientific">Candidatus Borkfalkia avicola</name>
    <dbReference type="NCBI Taxonomy" id="2838503"/>
    <lineage>
        <taxon>Bacteria</taxon>
        <taxon>Bacillati</taxon>
        <taxon>Bacillota</taxon>
        <taxon>Clostridia</taxon>
        <taxon>Christensenellales</taxon>
        <taxon>Christensenellaceae</taxon>
        <taxon>Candidatus Borkfalkia</taxon>
    </lineage>
</organism>
<feature type="transmembrane region" description="Helical" evidence="1">
    <location>
        <begin position="110"/>
        <end position="131"/>
    </location>
</feature>
<feature type="transmembrane region" description="Helical" evidence="1">
    <location>
        <begin position="317"/>
        <end position="340"/>
    </location>
</feature>
<sequence>MFLNLLGSYVGTVDLPDGEGGTYPGYIYDDVWTGFAKDAMANVFLWVIVAAAVILLAVGLFVRFKRADFFRTYVKYAITFAAGLTVTVLATMLSLEFLDMSENGYVFDLVLWPTVAAAAVIVLGIAATYVCSLYSRKAFRISLIASLSAFAAAVVALFACLCVYFSSGDAADNNGVSQGSVSDPGLYLSAAGVVIVIVALAFLLGRKDKKGFDTRTIAYAAVCIAMSFALSYIKLWEMPQGGSVTLASLLPLMIFSYMFGVKKGVFAGMIYGILQAIQDPWLLHPAQFLLDYPVAFAAIGLAGMFRGVTALENKPQLAFALGGVVASVLRFLCHILSGVFAFSEYAGDQNPWIYSMAYNSFVFIDIAIVLVVGVIVFSSKSFMTFVNKYNGKKDAPAQEPAPEAEQK</sequence>
<dbReference type="InterPro" id="IPR012651">
    <property type="entry name" value="Thia_Transptr_ThiT"/>
</dbReference>
<keyword evidence="1" id="KW-0472">Membrane</keyword>
<name>A0A9D2D739_9FIRM</name>
<gene>
    <name evidence="2" type="primary">thiT</name>
    <name evidence="2" type="ORF">H9726_03990</name>
</gene>
<accession>A0A9D2D739</accession>
<feature type="transmembrane region" description="Helical" evidence="1">
    <location>
        <begin position="76"/>
        <end position="98"/>
    </location>
</feature>
<reference evidence="2" key="1">
    <citation type="journal article" date="2021" name="PeerJ">
        <title>Extensive microbial diversity within the chicken gut microbiome revealed by metagenomics and culture.</title>
        <authorList>
            <person name="Gilroy R."/>
            <person name="Ravi A."/>
            <person name="Getino M."/>
            <person name="Pursley I."/>
            <person name="Horton D.L."/>
            <person name="Alikhan N.F."/>
            <person name="Baker D."/>
            <person name="Gharbi K."/>
            <person name="Hall N."/>
            <person name="Watson M."/>
            <person name="Adriaenssens E.M."/>
            <person name="Foster-Nyarko E."/>
            <person name="Jarju S."/>
            <person name="Secka A."/>
            <person name="Antonio M."/>
            <person name="Oren A."/>
            <person name="Chaudhuri R.R."/>
            <person name="La Ragione R."/>
            <person name="Hildebrand F."/>
            <person name="Pallen M.J."/>
        </authorList>
    </citation>
    <scope>NUCLEOTIDE SEQUENCE</scope>
    <source>
        <strain evidence="2">CHK192-19661</strain>
    </source>
</reference>
<dbReference type="AlphaFoldDB" id="A0A9D2D739"/>
<reference evidence="2" key="2">
    <citation type="submission" date="2021-04" db="EMBL/GenBank/DDBJ databases">
        <authorList>
            <person name="Gilroy R."/>
        </authorList>
    </citation>
    <scope>NUCLEOTIDE SEQUENCE</scope>
    <source>
        <strain evidence="2">CHK192-19661</strain>
    </source>
</reference>